<name>A0A100VWU2_9MYCO</name>
<dbReference type="PROSITE" id="PS01117">
    <property type="entry name" value="HTH_MARR_1"/>
    <property type="match status" value="1"/>
</dbReference>
<dbReference type="InterPro" id="IPR036388">
    <property type="entry name" value="WH-like_DNA-bd_sf"/>
</dbReference>
<dbReference type="PANTHER" id="PTHR33164">
    <property type="entry name" value="TRANSCRIPTIONAL REGULATOR, MARR FAMILY"/>
    <property type="match status" value="1"/>
</dbReference>
<dbReference type="PROSITE" id="PS50995">
    <property type="entry name" value="HTH_MARR_2"/>
    <property type="match status" value="1"/>
</dbReference>
<dbReference type="Pfam" id="PF01047">
    <property type="entry name" value="MarR"/>
    <property type="match status" value="1"/>
</dbReference>
<evidence type="ECO:0000313" key="6">
    <source>
        <dbReference type="Proteomes" id="UP000069620"/>
    </source>
</evidence>
<protein>
    <submittedName>
        <fullName evidence="5">Transcriptional regulator</fullName>
    </submittedName>
</protein>
<dbReference type="STRING" id="146020.RMCB_1539"/>
<dbReference type="GO" id="GO:0003700">
    <property type="term" value="F:DNA-binding transcription factor activity"/>
    <property type="evidence" value="ECO:0007669"/>
    <property type="project" value="InterPro"/>
</dbReference>
<dbReference type="InterPro" id="IPR036390">
    <property type="entry name" value="WH_DNA-bd_sf"/>
</dbReference>
<reference evidence="6" key="1">
    <citation type="journal article" date="2016" name="Genome Announc.">
        <title>Draft Genome Sequences of Five Rapidly Growing Mycobacterium Species, M. thermoresistibile, M. fortuitum subsp. acetamidolyticum, M. canariasense, M. brisbanense, and M. novocastrense.</title>
        <authorList>
            <person name="Katahira K."/>
            <person name="Ogura Y."/>
            <person name="Gotoh Y."/>
            <person name="Hayashi T."/>
        </authorList>
    </citation>
    <scope>NUCLEOTIDE SEQUENCE [LARGE SCALE GENOMIC DNA]</scope>
    <source>
        <strain evidence="6">JCM15654</strain>
    </source>
</reference>
<dbReference type="OrthoDB" id="3573114at2"/>
<dbReference type="InterPro" id="IPR023187">
    <property type="entry name" value="Tscrpt_reg_MarR-type_CS"/>
</dbReference>
<organism evidence="5 6">
    <name type="scientific">Mycolicibacterium brisbanense</name>
    <dbReference type="NCBI Taxonomy" id="146020"/>
    <lineage>
        <taxon>Bacteria</taxon>
        <taxon>Bacillati</taxon>
        <taxon>Actinomycetota</taxon>
        <taxon>Actinomycetes</taxon>
        <taxon>Mycobacteriales</taxon>
        <taxon>Mycobacteriaceae</taxon>
        <taxon>Mycolicibacterium</taxon>
    </lineage>
</organism>
<comment type="caution">
    <text evidence="5">The sequence shown here is derived from an EMBL/GenBank/DDBJ whole genome shotgun (WGS) entry which is preliminary data.</text>
</comment>
<dbReference type="AlphaFoldDB" id="A0A100VWU2"/>
<feature type="domain" description="HTH marR-type" evidence="4">
    <location>
        <begin position="14"/>
        <end position="148"/>
    </location>
</feature>
<dbReference type="InterPro" id="IPR039422">
    <property type="entry name" value="MarR/SlyA-like"/>
</dbReference>
<evidence type="ECO:0000259" key="4">
    <source>
        <dbReference type="PROSITE" id="PS50995"/>
    </source>
</evidence>
<keyword evidence="2" id="KW-0238">DNA-binding</keyword>
<keyword evidence="1" id="KW-0805">Transcription regulation</keyword>
<reference evidence="6" key="2">
    <citation type="submission" date="2016-02" db="EMBL/GenBank/DDBJ databases">
        <title>Draft genome sequence of five rapidly growing Mycobacterium species.</title>
        <authorList>
            <person name="Katahira K."/>
            <person name="Gotou Y."/>
            <person name="Iida K."/>
            <person name="Ogura Y."/>
            <person name="Hayashi T."/>
        </authorList>
    </citation>
    <scope>NUCLEOTIDE SEQUENCE [LARGE SCALE GENOMIC DNA]</scope>
    <source>
        <strain evidence="6">JCM15654</strain>
    </source>
</reference>
<accession>A0A100VWU2</accession>
<evidence type="ECO:0000256" key="2">
    <source>
        <dbReference type="ARBA" id="ARBA00023125"/>
    </source>
</evidence>
<evidence type="ECO:0000313" key="5">
    <source>
        <dbReference type="EMBL" id="GAS87443.1"/>
    </source>
</evidence>
<dbReference type="SUPFAM" id="SSF46785">
    <property type="entry name" value="Winged helix' DNA-binding domain"/>
    <property type="match status" value="1"/>
</dbReference>
<dbReference type="RefSeq" id="WP_062828351.1">
    <property type="nucleotide sequence ID" value="NZ_BCSX01000018.1"/>
</dbReference>
<proteinExistence type="predicted"/>
<dbReference type="Proteomes" id="UP000069620">
    <property type="component" value="Unassembled WGS sequence"/>
</dbReference>
<dbReference type="InterPro" id="IPR000835">
    <property type="entry name" value="HTH_MarR-typ"/>
</dbReference>
<evidence type="ECO:0000256" key="3">
    <source>
        <dbReference type="ARBA" id="ARBA00023163"/>
    </source>
</evidence>
<dbReference type="SMART" id="SM00347">
    <property type="entry name" value="HTH_MARR"/>
    <property type="match status" value="1"/>
</dbReference>
<dbReference type="PANTHER" id="PTHR33164:SF94">
    <property type="entry name" value="TRANSCRIPTIONAL REGULATORY PROTEIN-RELATED"/>
    <property type="match status" value="1"/>
</dbReference>
<keyword evidence="3" id="KW-0804">Transcription</keyword>
<dbReference type="Gene3D" id="1.10.10.10">
    <property type="entry name" value="Winged helix-like DNA-binding domain superfamily/Winged helix DNA-binding domain"/>
    <property type="match status" value="1"/>
</dbReference>
<keyword evidence="6" id="KW-1185">Reference proteome</keyword>
<dbReference type="GO" id="GO:0003677">
    <property type="term" value="F:DNA binding"/>
    <property type="evidence" value="ECO:0007669"/>
    <property type="project" value="UniProtKB-KW"/>
</dbReference>
<evidence type="ECO:0000256" key="1">
    <source>
        <dbReference type="ARBA" id="ARBA00023015"/>
    </source>
</evidence>
<sequence length="161" mass="17168">MSAATDATAVAKPDAQYVAQLERATRGLLALNVVVLEEIEKRVGLPTLRALQSLQRLGPCQVTELGDDLDMAPSSASRLSDRLADAGLITRNVAPHNRRATILEITDAGRAILDEVVAARAERFGAVTEQMSQLEREQLLAGAAAFTAAYNRLATRASTDA</sequence>
<gene>
    <name evidence="5" type="ORF">RMCB_1539</name>
</gene>
<dbReference type="GO" id="GO:0006950">
    <property type="term" value="P:response to stress"/>
    <property type="evidence" value="ECO:0007669"/>
    <property type="project" value="TreeGrafter"/>
</dbReference>
<dbReference type="EMBL" id="BCSX01000018">
    <property type="protein sequence ID" value="GAS87443.1"/>
    <property type="molecule type" value="Genomic_DNA"/>
</dbReference>